<dbReference type="Gene3D" id="2.40.30.10">
    <property type="entry name" value="Translation factors"/>
    <property type="match status" value="2"/>
</dbReference>
<dbReference type="InterPro" id="IPR023115">
    <property type="entry name" value="TIF_IF2_dom3"/>
</dbReference>
<evidence type="ECO:0000256" key="1">
    <source>
        <dbReference type="ARBA" id="ARBA00007733"/>
    </source>
</evidence>
<keyword evidence="3" id="KW-0547">Nucleotide-binding</keyword>
<dbReference type="FunFam" id="2.40.30.10:FF:000008">
    <property type="entry name" value="Translation initiation factor IF-2"/>
    <property type="match status" value="1"/>
</dbReference>
<organism evidence="8 9">
    <name type="scientific">Ambispora leptoticha</name>
    <dbReference type="NCBI Taxonomy" id="144679"/>
    <lineage>
        <taxon>Eukaryota</taxon>
        <taxon>Fungi</taxon>
        <taxon>Fungi incertae sedis</taxon>
        <taxon>Mucoromycota</taxon>
        <taxon>Glomeromycotina</taxon>
        <taxon>Glomeromycetes</taxon>
        <taxon>Archaeosporales</taxon>
        <taxon>Ambisporaceae</taxon>
        <taxon>Ambispora</taxon>
    </lineage>
</organism>
<dbReference type="OrthoDB" id="2425258at2759"/>
<dbReference type="Pfam" id="PF11987">
    <property type="entry name" value="IF-2"/>
    <property type="match status" value="1"/>
</dbReference>
<evidence type="ECO:0000256" key="2">
    <source>
        <dbReference type="ARBA" id="ARBA00022540"/>
    </source>
</evidence>
<dbReference type="InterPro" id="IPR053905">
    <property type="entry name" value="EF-G-like_DII"/>
</dbReference>
<feature type="domain" description="Tr-type G" evidence="7">
    <location>
        <begin position="162"/>
        <end position="336"/>
    </location>
</feature>
<dbReference type="InterPro" id="IPR015760">
    <property type="entry name" value="TIF_IF2"/>
</dbReference>
<dbReference type="Pfam" id="PF13184">
    <property type="entry name" value="KH_NusA_1st"/>
    <property type="match status" value="1"/>
</dbReference>
<dbReference type="Gene3D" id="3.40.50.300">
    <property type="entry name" value="P-loop containing nucleotide triphosphate hydrolases"/>
    <property type="match status" value="1"/>
</dbReference>
<dbReference type="EMBL" id="CAJVPS010002169">
    <property type="protein sequence ID" value="CAG8561784.1"/>
    <property type="molecule type" value="Genomic_DNA"/>
</dbReference>
<dbReference type="CDD" id="cd01887">
    <property type="entry name" value="IF2_eIF5B"/>
    <property type="match status" value="1"/>
</dbReference>
<dbReference type="PROSITE" id="PS51722">
    <property type="entry name" value="G_TR_2"/>
    <property type="match status" value="1"/>
</dbReference>
<evidence type="ECO:0000259" key="7">
    <source>
        <dbReference type="PROSITE" id="PS51722"/>
    </source>
</evidence>
<keyword evidence="5" id="KW-0342">GTP-binding</keyword>
<dbReference type="SUPFAM" id="SSF50447">
    <property type="entry name" value="Translation proteins"/>
    <property type="match status" value="2"/>
</dbReference>
<gene>
    <name evidence="8" type="ORF">ALEPTO_LOCUS6386</name>
</gene>
<dbReference type="InterPro" id="IPR009000">
    <property type="entry name" value="Transl_B-barrel_sf"/>
</dbReference>
<dbReference type="Gene3D" id="3.30.300.20">
    <property type="match status" value="1"/>
</dbReference>
<dbReference type="AlphaFoldDB" id="A0A9N9FW71"/>
<dbReference type="InterPro" id="IPR027417">
    <property type="entry name" value="P-loop_NTPase"/>
</dbReference>
<dbReference type="Gene3D" id="3.40.50.10050">
    <property type="entry name" value="Translation initiation factor IF- 2, domain 3"/>
    <property type="match status" value="1"/>
</dbReference>
<dbReference type="Pfam" id="PF00009">
    <property type="entry name" value="GTP_EFTU"/>
    <property type="match status" value="1"/>
</dbReference>
<protein>
    <submittedName>
        <fullName evidence="8">9537_t:CDS:1</fullName>
    </submittedName>
</protein>
<feature type="region of interest" description="Disordered" evidence="6">
    <location>
        <begin position="1"/>
        <end position="21"/>
    </location>
</feature>
<keyword evidence="2" id="KW-0396">Initiation factor</keyword>
<dbReference type="InterPro" id="IPR036925">
    <property type="entry name" value="TIF_IF2_dom3_sf"/>
</dbReference>
<dbReference type="SUPFAM" id="SSF52540">
    <property type="entry name" value="P-loop containing nucleoside triphosphate hydrolases"/>
    <property type="match status" value="1"/>
</dbReference>
<dbReference type="SUPFAM" id="SSF54814">
    <property type="entry name" value="Prokaryotic type KH domain (KH-domain type II)"/>
    <property type="match status" value="1"/>
</dbReference>
<dbReference type="InterPro" id="IPR000795">
    <property type="entry name" value="T_Tr_GTP-bd_dom"/>
</dbReference>
<sequence length="657" mass="73564">MNPARGTKVRPTFPSPHQGKQEIPQIKNGIIAIRDVLRLPGLMSKVVVEKGKVAIEKGLDIEPAGTCIGERGERASNYLGINIHVRILEEVEKDEVLQNKGQVLQEIAKGQSVARNQTLSWDLLTDYCQSIRIAIKKKSGINFSEIIQEYVKKNPPKEQLVARPPLVSIMGHIDHGKTTLLDTIRQSQVQKKEAGGITQKVSVSQAEFQGQKITFLDTPGHSDFIKMRQRGISLTDLVVLVIDARDGIMPQTAEIIDYLRQYQLPLLVFINHKKPSETDNETNLNRIRTQLQEKGLTPLEWGGEIIAVSGNAKEKESVHHLMENILLFADFKASLHRPAHGVIIDSYLHPQTGSQINELLVQDGKLKEKDIIFLNGKFGKAKMIFGLHGQKITTVYPSDIVQVIGLNISAELGDRFLVVDNEEAIAEIENELANYWEKKKKSTLPPPSSEKKNVNLVLTADSQNSLEALTELIRKKTAPNFNFSIIYTTVGNLNSFALDLAKITNSTVLIFGYQPSQKQIKIWKEDKIPFFGSKIIYEISDKLDEIISSQQEVEEVEEIVGTATVKKVFYFSKGNIAGCQVVSGKINRNKRIYVLQGKEEKKVFTGEIKSLESNKVEKNEISAGQECGIVLKGFDNFQEGDKIVAFQLIKRNVIQEK</sequence>
<dbReference type="InterPro" id="IPR005225">
    <property type="entry name" value="Small_GTP-bd"/>
</dbReference>
<name>A0A9N9FW71_9GLOM</name>
<accession>A0A9N9FW71</accession>
<comment type="similarity">
    <text evidence="1">Belongs to the TRAFAC class translation factor GTPase superfamily. Classic translation factor GTPase family. IF-2 subfamily.</text>
</comment>
<dbReference type="Pfam" id="PF22042">
    <property type="entry name" value="EF-G_D2"/>
    <property type="match status" value="1"/>
</dbReference>
<dbReference type="Proteomes" id="UP000789508">
    <property type="component" value="Unassembled WGS sequence"/>
</dbReference>
<evidence type="ECO:0000256" key="5">
    <source>
        <dbReference type="ARBA" id="ARBA00023134"/>
    </source>
</evidence>
<dbReference type="GO" id="GO:0005737">
    <property type="term" value="C:cytoplasm"/>
    <property type="evidence" value="ECO:0007669"/>
    <property type="project" value="TreeGrafter"/>
</dbReference>
<dbReference type="GO" id="GO:0003743">
    <property type="term" value="F:translation initiation factor activity"/>
    <property type="evidence" value="ECO:0007669"/>
    <property type="project" value="UniProtKB-KW"/>
</dbReference>
<keyword evidence="9" id="KW-1185">Reference proteome</keyword>
<dbReference type="CDD" id="cd03692">
    <property type="entry name" value="mtIF2_IVc"/>
    <property type="match status" value="1"/>
</dbReference>
<dbReference type="SUPFAM" id="SSF52156">
    <property type="entry name" value="Initiation factor IF2/eIF5b, domain 3"/>
    <property type="match status" value="1"/>
</dbReference>
<dbReference type="GO" id="GO:0005525">
    <property type="term" value="F:GTP binding"/>
    <property type="evidence" value="ECO:0007669"/>
    <property type="project" value="UniProtKB-KW"/>
</dbReference>
<dbReference type="NCBIfam" id="TIGR00231">
    <property type="entry name" value="small_GTP"/>
    <property type="match status" value="1"/>
</dbReference>
<evidence type="ECO:0000313" key="9">
    <source>
        <dbReference type="Proteomes" id="UP000789508"/>
    </source>
</evidence>
<proteinExistence type="inferred from homology"/>
<evidence type="ECO:0000313" key="8">
    <source>
        <dbReference type="EMBL" id="CAG8561784.1"/>
    </source>
</evidence>
<dbReference type="GO" id="GO:0003723">
    <property type="term" value="F:RNA binding"/>
    <property type="evidence" value="ECO:0007669"/>
    <property type="project" value="InterPro"/>
</dbReference>
<keyword evidence="4" id="KW-0648">Protein biosynthesis</keyword>
<dbReference type="InterPro" id="IPR009019">
    <property type="entry name" value="KH_sf_prok-type"/>
</dbReference>
<comment type="caution">
    <text evidence="8">The sequence shown here is derived from an EMBL/GenBank/DDBJ whole genome shotgun (WGS) entry which is preliminary data.</text>
</comment>
<dbReference type="InterPro" id="IPR025249">
    <property type="entry name" value="TF_NusA_KH_1st"/>
</dbReference>
<evidence type="ECO:0000256" key="3">
    <source>
        <dbReference type="ARBA" id="ARBA00022741"/>
    </source>
</evidence>
<dbReference type="InterPro" id="IPR004161">
    <property type="entry name" value="EFTu-like_2"/>
</dbReference>
<dbReference type="GO" id="GO:0003924">
    <property type="term" value="F:GTPase activity"/>
    <property type="evidence" value="ECO:0007669"/>
    <property type="project" value="InterPro"/>
</dbReference>
<evidence type="ECO:0000256" key="6">
    <source>
        <dbReference type="SAM" id="MobiDB-lite"/>
    </source>
</evidence>
<reference evidence="8" key="1">
    <citation type="submission" date="2021-06" db="EMBL/GenBank/DDBJ databases">
        <authorList>
            <person name="Kallberg Y."/>
            <person name="Tangrot J."/>
            <person name="Rosling A."/>
        </authorList>
    </citation>
    <scope>NUCLEOTIDE SEQUENCE</scope>
    <source>
        <strain evidence="8">FL130A</strain>
    </source>
</reference>
<dbReference type="PANTHER" id="PTHR43381">
    <property type="entry name" value="TRANSLATION INITIATION FACTOR IF-2-RELATED"/>
    <property type="match status" value="1"/>
</dbReference>
<dbReference type="Pfam" id="PF03144">
    <property type="entry name" value="GTP_EFTU_D2"/>
    <property type="match status" value="1"/>
</dbReference>
<evidence type="ECO:0000256" key="4">
    <source>
        <dbReference type="ARBA" id="ARBA00022917"/>
    </source>
</evidence>
<dbReference type="InterPro" id="IPR015946">
    <property type="entry name" value="KH_dom-like_a/b"/>
</dbReference>
<dbReference type="PANTHER" id="PTHR43381:SF4">
    <property type="entry name" value="EUKARYOTIC TRANSLATION INITIATION FACTOR 5B"/>
    <property type="match status" value="1"/>
</dbReference>